<evidence type="ECO:0000313" key="1">
    <source>
        <dbReference type="EMBL" id="KAK8476068.1"/>
    </source>
</evidence>
<dbReference type="EMBL" id="JBBPBN010002439">
    <property type="protein sequence ID" value="KAK8476068.1"/>
    <property type="molecule type" value="Genomic_DNA"/>
</dbReference>
<evidence type="ECO:0000313" key="2">
    <source>
        <dbReference type="Proteomes" id="UP001396334"/>
    </source>
</evidence>
<organism evidence="1 2">
    <name type="scientific">Hibiscus sabdariffa</name>
    <name type="common">roselle</name>
    <dbReference type="NCBI Taxonomy" id="183260"/>
    <lineage>
        <taxon>Eukaryota</taxon>
        <taxon>Viridiplantae</taxon>
        <taxon>Streptophyta</taxon>
        <taxon>Embryophyta</taxon>
        <taxon>Tracheophyta</taxon>
        <taxon>Spermatophyta</taxon>
        <taxon>Magnoliopsida</taxon>
        <taxon>eudicotyledons</taxon>
        <taxon>Gunneridae</taxon>
        <taxon>Pentapetalae</taxon>
        <taxon>rosids</taxon>
        <taxon>malvids</taxon>
        <taxon>Malvales</taxon>
        <taxon>Malvaceae</taxon>
        <taxon>Malvoideae</taxon>
        <taxon>Hibiscus</taxon>
    </lineage>
</organism>
<proteinExistence type="predicted"/>
<protein>
    <submittedName>
        <fullName evidence="1">Uncharacterized protein</fullName>
    </submittedName>
</protein>
<sequence>MDQENQNPSVRMTLTVYEGLDGRPPDDELASISDVMVRVLSVSPPLVDDRSTKRGKSVSFDFDINIESDIGNSMEVIHEPMLDEAVKEGCGGNRFVPLDKGKVSYVNMGDWVYIGERRYYRQFGRD</sequence>
<comment type="caution">
    <text evidence="1">The sequence shown here is derived from an EMBL/GenBank/DDBJ whole genome shotgun (WGS) entry which is preliminary data.</text>
</comment>
<gene>
    <name evidence="1" type="ORF">V6N11_027570</name>
</gene>
<reference evidence="1 2" key="1">
    <citation type="journal article" date="2024" name="G3 (Bethesda)">
        <title>Genome assembly of Hibiscus sabdariffa L. provides insights into metabolisms of medicinal natural products.</title>
        <authorList>
            <person name="Kim T."/>
        </authorList>
    </citation>
    <scope>NUCLEOTIDE SEQUENCE [LARGE SCALE GENOMIC DNA]</scope>
    <source>
        <strain evidence="1">TK-2024</strain>
        <tissue evidence="1">Old leaves</tissue>
    </source>
</reference>
<dbReference type="Proteomes" id="UP001396334">
    <property type="component" value="Unassembled WGS sequence"/>
</dbReference>
<keyword evidence="2" id="KW-1185">Reference proteome</keyword>
<name>A0ABR1Z833_9ROSI</name>
<accession>A0ABR1Z833</accession>